<proteinExistence type="predicted"/>
<dbReference type="AlphaFoldDB" id="A0A378J788"/>
<evidence type="ECO:0000313" key="2">
    <source>
        <dbReference type="EMBL" id="KTD10665.1"/>
    </source>
</evidence>
<dbReference type="Proteomes" id="UP000254476">
    <property type="component" value="Unassembled WGS sequence"/>
</dbReference>
<reference evidence="3 5" key="2">
    <citation type="submission" date="2018-06" db="EMBL/GenBank/DDBJ databases">
        <authorList>
            <consortium name="Pathogen Informatics"/>
            <person name="Doyle S."/>
        </authorList>
    </citation>
    <scope>NUCLEOTIDE SEQUENCE [LARGE SCALE GENOMIC DNA]</scope>
    <source>
        <strain evidence="3 5">NCTC12388</strain>
    </source>
</reference>
<organism evidence="3 5">
    <name type="scientific">Legionella gratiana</name>
    <dbReference type="NCBI Taxonomy" id="45066"/>
    <lineage>
        <taxon>Bacteria</taxon>
        <taxon>Pseudomonadati</taxon>
        <taxon>Pseudomonadota</taxon>
        <taxon>Gammaproteobacteria</taxon>
        <taxon>Legionellales</taxon>
        <taxon>Legionellaceae</taxon>
        <taxon>Legionella</taxon>
    </lineage>
</organism>
<reference evidence="2 4" key="1">
    <citation type="submission" date="2015-11" db="EMBL/GenBank/DDBJ databases">
        <title>Genomic analysis of 38 Legionella species identifies large and diverse effector repertoires.</title>
        <authorList>
            <person name="Burstein D."/>
            <person name="Amaro F."/>
            <person name="Zusman T."/>
            <person name="Lifshitz Z."/>
            <person name="Cohen O."/>
            <person name="Gilbert J.A."/>
            <person name="Pupko T."/>
            <person name="Shuman H.A."/>
            <person name="Segal G."/>
        </authorList>
    </citation>
    <scope>NUCLEOTIDE SEQUENCE [LARGE SCALE GENOMIC DNA]</scope>
    <source>
        <strain evidence="2 4">Lyon 8420412</strain>
    </source>
</reference>
<dbReference type="Proteomes" id="UP000054691">
    <property type="component" value="Unassembled WGS sequence"/>
</dbReference>
<evidence type="ECO:0000256" key="1">
    <source>
        <dbReference type="SAM" id="MobiDB-lite"/>
    </source>
</evidence>
<evidence type="ECO:0000313" key="5">
    <source>
        <dbReference type="Proteomes" id="UP000254476"/>
    </source>
</evidence>
<feature type="compositionally biased region" description="Basic and acidic residues" evidence="1">
    <location>
        <begin position="8"/>
        <end position="18"/>
    </location>
</feature>
<sequence length="90" mass="9679">MKRKHLNPLKEKGKKEALSEESLQNIAGGAIGKVEGQGRLDMLQAKRAVRLSARDAASTADIKAQIASAEKADIRVKEPLADFGAVKKAR</sequence>
<keyword evidence="4" id="KW-1185">Reference proteome</keyword>
<dbReference type="RefSeq" id="WP_131743502.1">
    <property type="nucleotide sequence ID" value="NZ_CAAAHW010000001.1"/>
</dbReference>
<feature type="region of interest" description="Disordered" evidence="1">
    <location>
        <begin position="1"/>
        <end position="20"/>
    </location>
</feature>
<protein>
    <submittedName>
        <fullName evidence="3">Uncharacterized protein</fullName>
    </submittedName>
</protein>
<gene>
    <name evidence="2" type="ORF">Lgra_1631</name>
    <name evidence="3" type="ORF">NCTC12388_01161</name>
</gene>
<evidence type="ECO:0000313" key="4">
    <source>
        <dbReference type="Proteomes" id="UP000054691"/>
    </source>
</evidence>
<accession>A0A378J788</accession>
<name>A0A378J788_9GAMM</name>
<dbReference type="EMBL" id="LNYE01000022">
    <property type="protein sequence ID" value="KTD10665.1"/>
    <property type="molecule type" value="Genomic_DNA"/>
</dbReference>
<evidence type="ECO:0000313" key="3">
    <source>
        <dbReference type="EMBL" id="STX43653.1"/>
    </source>
</evidence>
<dbReference type="STRING" id="45066.Lgra_1631"/>
<dbReference type="EMBL" id="UGOB01000001">
    <property type="protein sequence ID" value="STX43653.1"/>
    <property type="molecule type" value="Genomic_DNA"/>
</dbReference>